<evidence type="ECO:0000259" key="3">
    <source>
        <dbReference type="PROSITE" id="PS50003"/>
    </source>
</evidence>
<dbReference type="SMART" id="SM00233">
    <property type="entry name" value="PH"/>
    <property type="match status" value="1"/>
</dbReference>
<dbReference type="Pfam" id="PF00169">
    <property type="entry name" value="PH"/>
    <property type="match status" value="1"/>
</dbReference>
<feature type="domain" description="PH" evidence="3">
    <location>
        <begin position="28"/>
        <end position="129"/>
    </location>
</feature>
<keyword evidence="2" id="KW-0472">Membrane</keyword>
<evidence type="ECO:0000256" key="2">
    <source>
        <dbReference type="ARBA" id="ARBA00023136"/>
    </source>
</evidence>
<protein>
    <recommendedName>
        <fullName evidence="3">PH domain-containing protein</fullName>
    </recommendedName>
</protein>
<dbReference type="PANTHER" id="PTHR14309:SF10">
    <property type="entry name" value="PH DOMAIN-CONTAINING PROTEIN"/>
    <property type="match status" value="1"/>
</dbReference>
<dbReference type="Gene3D" id="2.30.29.30">
    <property type="entry name" value="Pleckstrin-homology domain (PH domain)/Phosphotyrosine-binding domain (PTB)"/>
    <property type="match status" value="1"/>
</dbReference>
<reference evidence="4" key="1">
    <citation type="submission" date="2021-01" db="EMBL/GenBank/DDBJ databases">
        <authorList>
            <person name="Corre E."/>
            <person name="Pelletier E."/>
            <person name="Niang G."/>
            <person name="Scheremetjew M."/>
            <person name="Finn R."/>
            <person name="Kale V."/>
            <person name="Holt S."/>
            <person name="Cochrane G."/>
            <person name="Meng A."/>
            <person name="Brown T."/>
            <person name="Cohen L."/>
        </authorList>
    </citation>
    <scope>NUCLEOTIDE SEQUENCE</scope>
    <source>
        <strain evidence="4">CCAP979/52</strain>
    </source>
</reference>
<dbReference type="PROSITE" id="PS50003">
    <property type="entry name" value="PH_DOMAIN"/>
    <property type="match status" value="1"/>
</dbReference>
<dbReference type="CDD" id="cd00821">
    <property type="entry name" value="PH"/>
    <property type="match status" value="1"/>
</dbReference>
<evidence type="ECO:0000256" key="1">
    <source>
        <dbReference type="ARBA" id="ARBA00004370"/>
    </source>
</evidence>
<dbReference type="GO" id="GO:0016020">
    <property type="term" value="C:membrane"/>
    <property type="evidence" value="ECO:0007669"/>
    <property type="project" value="UniProtKB-SubCell"/>
</dbReference>
<proteinExistence type="predicted"/>
<accession>A0A7S0LUK2</accession>
<dbReference type="InterPro" id="IPR039680">
    <property type="entry name" value="PLEKHB1/2"/>
</dbReference>
<organism evidence="4">
    <name type="scientific">Cryptomonas curvata</name>
    <dbReference type="NCBI Taxonomy" id="233186"/>
    <lineage>
        <taxon>Eukaryota</taxon>
        <taxon>Cryptophyceae</taxon>
        <taxon>Cryptomonadales</taxon>
        <taxon>Cryptomonadaceae</taxon>
        <taxon>Cryptomonas</taxon>
    </lineage>
</organism>
<evidence type="ECO:0000313" key="4">
    <source>
        <dbReference type="EMBL" id="CAD8622829.1"/>
    </source>
</evidence>
<dbReference type="GO" id="GO:0045595">
    <property type="term" value="P:regulation of cell differentiation"/>
    <property type="evidence" value="ECO:0007669"/>
    <property type="project" value="TreeGrafter"/>
</dbReference>
<dbReference type="InterPro" id="IPR011993">
    <property type="entry name" value="PH-like_dom_sf"/>
</dbReference>
<dbReference type="InterPro" id="IPR001849">
    <property type="entry name" value="PH_domain"/>
</dbReference>
<comment type="subcellular location">
    <subcellularLocation>
        <location evidence="1">Membrane</location>
    </subcellularLocation>
</comment>
<dbReference type="EMBL" id="HBEZ01000915">
    <property type="protein sequence ID" value="CAD8622829.1"/>
    <property type="molecule type" value="Transcribed_RNA"/>
</dbReference>
<sequence length="139" mass="16031">MEGSFSRAHACTINESKGHTLRRWSGRNVVMEGLMEKRGIWIRSWKTRYFVLESSGRLRYFRCEADKHYPERAKGTIPISMDTVLEPAESKTGRKCIKISASDGPTLKLSARSEVAHMHWVRELQKVQNNVCFISDIFL</sequence>
<dbReference type="PANTHER" id="PTHR14309">
    <property type="entry name" value="EXPRESSED PROTEIN"/>
    <property type="match status" value="1"/>
</dbReference>
<name>A0A7S0LUK2_9CRYP</name>
<dbReference type="SUPFAM" id="SSF50729">
    <property type="entry name" value="PH domain-like"/>
    <property type="match status" value="1"/>
</dbReference>
<gene>
    <name evidence="4" type="ORF">CCUR1050_LOCUS503</name>
</gene>
<dbReference type="AlphaFoldDB" id="A0A7S0LUK2"/>